<accession>A0A0L6JN13</accession>
<dbReference type="STRING" id="398512.Bccel_2451"/>
<dbReference type="Proteomes" id="UP000036923">
    <property type="component" value="Unassembled WGS sequence"/>
</dbReference>
<dbReference type="Pfam" id="PF00395">
    <property type="entry name" value="SLH"/>
    <property type="match status" value="3"/>
</dbReference>
<dbReference type="InterPro" id="IPR001119">
    <property type="entry name" value="SLH_dom"/>
</dbReference>
<protein>
    <submittedName>
        <fullName evidence="3">S-layer domain-containing protein</fullName>
    </submittedName>
</protein>
<feature type="domain" description="SLH" evidence="2">
    <location>
        <begin position="301"/>
        <end position="363"/>
    </location>
</feature>
<evidence type="ECO:0000313" key="3">
    <source>
        <dbReference type="EMBL" id="KNY27183.1"/>
    </source>
</evidence>
<name>A0A0L6JN13_9FIRM</name>
<sequence length="513" mass="56281">MKTNLCKILIFVFVAIIIKPVAASAVEGYSGYEGGISSGEVAGKTTYEYQEVNFLSGQPVVLKGNLTIRKSFKGEAITSTYTYDLSNVDKSATLKRTLIYNTKISKKDNGQSIEETSISGKPIETVKIGNNTYTLNGYDFSRTNLTDLKPAVNYYAGNISGRKVYSIGTSSSGTASQGKGTITVDVTGKFYGYDQYWGTTEVEEINYIIQSEKMNGTKVEKWGGTADVTFSTTTTKQIRYVENKPSEISFVGGYVQTQSNSSILEYSSNLPSFTSGGVPSDNMITSKDSLKIETFPVQTRLKVPDLSQLKGHWAEEDVSTLYSLEILSGNESTFNPEQYMKRSEFASAIILAGKEVPVDPALTPKTTARTSTKKTQVIATFNDVPEDHSYFNQIESSFKRGFLNGKGAGNFKPDDYLTLAEAVAVFVRGLGLEAMAPKFGAVTTFKDNDMIPAYAKNAVRVAEQIGLVRGDEKGYLNPNAKLTNAKAAALLNRFIVYMRDGIRKDYRDKYLGF</sequence>
<dbReference type="RefSeq" id="WP_036944487.1">
    <property type="nucleotide sequence ID" value="NZ_JQKC01000029.1"/>
</dbReference>
<organism evidence="3 4">
    <name type="scientific">Pseudobacteroides cellulosolvens ATCC 35603 = DSM 2933</name>
    <dbReference type="NCBI Taxonomy" id="398512"/>
    <lineage>
        <taxon>Bacteria</taxon>
        <taxon>Bacillati</taxon>
        <taxon>Bacillota</taxon>
        <taxon>Clostridia</taxon>
        <taxon>Eubacteriales</taxon>
        <taxon>Oscillospiraceae</taxon>
        <taxon>Pseudobacteroides</taxon>
    </lineage>
</organism>
<comment type="caution">
    <text evidence="3">The sequence shown here is derived from an EMBL/GenBank/DDBJ whole genome shotgun (WGS) entry which is preliminary data.</text>
</comment>
<keyword evidence="4" id="KW-1185">Reference proteome</keyword>
<evidence type="ECO:0000259" key="2">
    <source>
        <dbReference type="PROSITE" id="PS51272"/>
    </source>
</evidence>
<dbReference type="PROSITE" id="PS51272">
    <property type="entry name" value="SLH"/>
    <property type="match status" value="3"/>
</dbReference>
<feature type="domain" description="SLH" evidence="2">
    <location>
        <begin position="377"/>
        <end position="440"/>
    </location>
</feature>
<dbReference type="EMBL" id="LGTC01000001">
    <property type="protein sequence ID" value="KNY27183.1"/>
    <property type="molecule type" value="Genomic_DNA"/>
</dbReference>
<dbReference type="OrthoDB" id="2985276at2"/>
<feature type="domain" description="SLH" evidence="2">
    <location>
        <begin position="442"/>
        <end position="505"/>
    </location>
</feature>
<gene>
    <name evidence="3" type="ORF">Bccel_2451</name>
</gene>
<dbReference type="eggNOG" id="COG5263">
    <property type="taxonomic scope" value="Bacteria"/>
</dbReference>
<proteinExistence type="predicted"/>
<dbReference type="AlphaFoldDB" id="A0A0L6JN13"/>
<evidence type="ECO:0000256" key="1">
    <source>
        <dbReference type="ARBA" id="ARBA00022737"/>
    </source>
</evidence>
<evidence type="ECO:0000313" key="4">
    <source>
        <dbReference type="Proteomes" id="UP000036923"/>
    </source>
</evidence>
<keyword evidence="1" id="KW-0677">Repeat</keyword>
<reference evidence="4" key="1">
    <citation type="submission" date="2015-07" db="EMBL/GenBank/DDBJ databases">
        <title>Near-Complete Genome Sequence of the Cellulolytic Bacterium Bacteroides (Pseudobacteroides) cellulosolvens ATCC 35603.</title>
        <authorList>
            <person name="Dassa B."/>
            <person name="Utturkar S.M."/>
            <person name="Klingeman D.M."/>
            <person name="Hurt R.A."/>
            <person name="Keller M."/>
            <person name="Xu J."/>
            <person name="Reddy Y.H.K."/>
            <person name="Borovok I."/>
            <person name="Grinberg I.R."/>
            <person name="Lamed R."/>
            <person name="Zhivin O."/>
            <person name="Bayer E.A."/>
            <person name="Brown S.D."/>
        </authorList>
    </citation>
    <scope>NUCLEOTIDE SEQUENCE [LARGE SCALE GENOMIC DNA]</scope>
    <source>
        <strain evidence="4">DSM 2933</strain>
    </source>
</reference>